<protein>
    <submittedName>
        <fullName evidence="2">Putative NAD-binding protein</fullName>
    </submittedName>
</protein>
<dbReference type="PANTHER" id="PTHR43355:SF2">
    <property type="entry name" value="FLAVIN REDUCTASE (NADPH)"/>
    <property type="match status" value="1"/>
</dbReference>
<feature type="domain" description="NAD(P)-binding" evidence="1">
    <location>
        <begin position="8"/>
        <end position="173"/>
    </location>
</feature>
<reference evidence="2 3" key="1">
    <citation type="journal article" date="2012" name="BMC Genomics">
        <title>Comparative genomics of Brachyspira pilosicoli strains: genome rearrangements, reductions and correlation of genetic compliment with phenotypic diversity.</title>
        <authorList>
            <person name="Mappley L.J."/>
            <person name="Black M.L."/>
            <person name="Abuoun M."/>
            <person name="Darby A.C."/>
            <person name="Woodward M.J."/>
            <person name="Parkhill J."/>
            <person name="Turner A.K."/>
            <person name="Bellgard M.I."/>
            <person name="La T."/>
            <person name="Phillips N.D."/>
            <person name="La Ragione R.M."/>
            <person name="Hampson D.J."/>
        </authorList>
    </citation>
    <scope>NUCLEOTIDE SEQUENCE [LARGE SCALE GENOMIC DNA]</scope>
    <source>
        <strain evidence="2">WesB</strain>
    </source>
</reference>
<name>K0JKA0_BRAPL</name>
<dbReference type="OrthoDB" id="9785372at2"/>
<dbReference type="RefSeq" id="WP_014932933.1">
    <property type="nucleotide sequence ID" value="NC_018604.1"/>
</dbReference>
<dbReference type="CDD" id="cd05244">
    <property type="entry name" value="BVR-B_like_SDR_a"/>
    <property type="match status" value="1"/>
</dbReference>
<proteinExistence type="predicted"/>
<sequence length="211" mass="23662">MKIAIIAANGRAGKLIMNEALERGLDVTAIVRDKTKINNSKVKVIEKDLFDLTKDDLKEFDTVVSAFGIWDEKELDKHSLVMEHLCKILANTNTRLMIVGGAASLYVNKEHTMILKDAPNFPEVFMGVAISSNKAFDILKDKKDVLWTYVSPSADFQAEGEKTGKYNIGHDELLVNSKGESYISYSDYAIAFADEIVNKKYLNQRITFCSK</sequence>
<gene>
    <name evidence="2" type="ORF">WESB_1117</name>
</gene>
<dbReference type="GO" id="GO:0016646">
    <property type="term" value="F:oxidoreductase activity, acting on the CH-NH group of donors, NAD or NADP as acceptor"/>
    <property type="evidence" value="ECO:0007669"/>
    <property type="project" value="TreeGrafter"/>
</dbReference>
<dbReference type="SUPFAM" id="SSF51735">
    <property type="entry name" value="NAD(P)-binding Rossmann-fold domains"/>
    <property type="match status" value="1"/>
</dbReference>
<evidence type="ECO:0000313" key="3">
    <source>
        <dbReference type="Proteomes" id="UP000003759"/>
    </source>
</evidence>
<dbReference type="Proteomes" id="UP000003759">
    <property type="component" value="Chromosome"/>
</dbReference>
<dbReference type="InterPro" id="IPR051606">
    <property type="entry name" value="Polyketide_Oxido-like"/>
</dbReference>
<evidence type="ECO:0000259" key="1">
    <source>
        <dbReference type="Pfam" id="PF13460"/>
    </source>
</evidence>
<accession>K0JKA0</accession>
<dbReference type="Pfam" id="PF13460">
    <property type="entry name" value="NAD_binding_10"/>
    <property type="match status" value="1"/>
</dbReference>
<dbReference type="Gene3D" id="3.40.50.720">
    <property type="entry name" value="NAD(P)-binding Rossmann-like Domain"/>
    <property type="match status" value="1"/>
</dbReference>
<dbReference type="EMBL" id="HE793032">
    <property type="protein sequence ID" value="CCG56586.1"/>
    <property type="molecule type" value="Genomic_DNA"/>
</dbReference>
<evidence type="ECO:0000313" key="2">
    <source>
        <dbReference type="EMBL" id="CCG56586.1"/>
    </source>
</evidence>
<dbReference type="KEGG" id="bpw:WESB_1117"/>
<dbReference type="HOGENOM" id="CLU_025711_3_2_12"/>
<dbReference type="PATRIC" id="fig|1161918.5.peg.421"/>
<organism evidence="2 3">
    <name type="scientific">Brachyspira pilosicoli WesB</name>
    <dbReference type="NCBI Taxonomy" id="1161918"/>
    <lineage>
        <taxon>Bacteria</taxon>
        <taxon>Pseudomonadati</taxon>
        <taxon>Spirochaetota</taxon>
        <taxon>Spirochaetia</taxon>
        <taxon>Brachyspirales</taxon>
        <taxon>Brachyspiraceae</taxon>
        <taxon>Brachyspira</taxon>
    </lineage>
</organism>
<dbReference type="InterPro" id="IPR036291">
    <property type="entry name" value="NAD(P)-bd_dom_sf"/>
</dbReference>
<dbReference type="InterPro" id="IPR016040">
    <property type="entry name" value="NAD(P)-bd_dom"/>
</dbReference>
<dbReference type="AlphaFoldDB" id="K0JKA0"/>
<dbReference type="PANTHER" id="PTHR43355">
    <property type="entry name" value="FLAVIN REDUCTASE (NADPH)"/>
    <property type="match status" value="1"/>
</dbReference>